<evidence type="ECO:0000256" key="1">
    <source>
        <dbReference type="SAM" id="Phobius"/>
    </source>
</evidence>
<name>Q939P4_LACLC</name>
<geneLocation type="plasmid" evidence="2">
    <name>pBM02</name>
</geneLocation>
<dbReference type="AlphaFoldDB" id="Q939P4"/>
<proteinExistence type="predicted"/>
<evidence type="ECO:0000313" key="2">
    <source>
        <dbReference type="EMBL" id="AAK13010.1"/>
    </source>
</evidence>
<protein>
    <submittedName>
        <fullName evidence="2">Uncharacterized protein</fullName>
    </submittedName>
</protein>
<keyword evidence="1" id="KW-0812">Transmembrane</keyword>
<reference evidence="2" key="1">
    <citation type="journal article" date="2003" name="Plasmid">
        <title>Sequence and analysis of pBM02, a novel RCR cryptic plasmid from Lactococcus lactis subsp cremoris P8-2-47.</title>
        <authorList>
            <person name="Sanchez C."/>
            <person name="Mayo B."/>
        </authorList>
    </citation>
    <scope>NUCLEOTIDE SEQUENCE</scope>
    <source>
        <strain evidence="2">P8-2-47</strain>
        <plasmid evidence="2">pBM02</plasmid>
    </source>
</reference>
<accession>Q939P4</accession>
<sequence length="58" mass="6548">MKFPHGFMFFSTKFGRTHRGTTTPPMCPLSVIHGLNNVVISTFNDIFGVTVIFLVFLK</sequence>
<organism evidence="2">
    <name type="scientific">Lactococcus lactis subsp. cremoris</name>
    <name type="common">Streptococcus cremoris</name>
    <dbReference type="NCBI Taxonomy" id="1359"/>
    <lineage>
        <taxon>Bacteria</taxon>
        <taxon>Bacillati</taxon>
        <taxon>Bacillota</taxon>
        <taxon>Bacilli</taxon>
        <taxon>Lactobacillales</taxon>
        <taxon>Streptococcaceae</taxon>
        <taxon>Lactococcus</taxon>
    </lineage>
</organism>
<keyword evidence="1" id="KW-1133">Transmembrane helix</keyword>
<keyword evidence="1" id="KW-0472">Membrane</keyword>
<feature type="transmembrane region" description="Helical" evidence="1">
    <location>
        <begin position="38"/>
        <end position="57"/>
    </location>
</feature>
<dbReference type="EMBL" id="AY026767">
    <property type="protein sequence ID" value="AAK13010.1"/>
    <property type="molecule type" value="Genomic_DNA"/>
</dbReference>
<keyword evidence="2" id="KW-0614">Plasmid</keyword>